<dbReference type="PANTHER" id="PTHR46277">
    <property type="entry name" value="OS03G0850700 PROTEIN"/>
    <property type="match status" value="1"/>
</dbReference>
<dbReference type="InterPro" id="IPR036865">
    <property type="entry name" value="CRAL-TRIO_dom_sf"/>
</dbReference>
<keyword evidence="3" id="KW-1185">Reference proteome</keyword>
<dbReference type="PROSITE" id="PS50191">
    <property type="entry name" value="CRAL_TRIO"/>
    <property type="match status" value="1"/>
</dbReference>
<gene>
    <name evidence="2" type="ORF">PVAP13_5KG745900</name>
</gene>
<dbReference type="SUPFAM" id="SSF46938">
    <property type="entry name" value="CRAL/TRIO N-terminal domain"/>
    <property type="match status" value="1"/>
</dbReference>
<evidence type="ECO:0000313" key="3">
    <source>
        <dbReference type="Proteomes" id="UP000823388"/>
    </source>
</evidence>
<comment type="caution">
    <text evidence="2">The sequence shown here is derived from an EMBL/GenBank/DDBJ whole genome shotgun (WGS) entry which is preliminary data.</text>
</comment>
<protein>
    <recommendedName>
        <fullName evidence="1">CRAL-TRIO domain-containing protein</fullName>
    </recommendedName>
</protein>
<feature type="domain" description="CRAL-TRIO" evidence="1">
    <location>
        <begin position="76"/>
        <end position="239"/>
    </location>
</feature>
<dbReference type="InterPro" id="IPR001251">
    <property type="entry name" value="CRAL-TRIO_dom"/>
</dbReference>
<dbReference type="Pfam" id="PF03765">
    <property type="entry name" value="CRAL_TRIO_N"/>
    <property type="match status" value="1"/>
</dbReference>
<dbReference type="Proteomes" id="UP000823388">
    <property type="component" value="Chromosome 5K"/>
</dbReference>
<evidence type="ECO:0000259" key="1">
    <source>
        <dbReference type="PROSITE" id="PS50191"/>
    </source>
</evidence>
<dbReference type="SMART" id="SM01100">
    <property type="entry name" value="CRAL_TRIO_N"/>
    <property type="match status" value="1"/>
</dbReference>
<accession>A0A8T0T411</accession>
<sequence length="250" mass="28665">MMASGAGGGAAGEGEWLMVAQLRATVQAQDPRAKEVDNLTLRRFLRARDHNVDKAAAMFLKFLQWRREAVPEGFVPEEKVRRELPQDKVCMGGVDRTGRPILVAFPARHFSANRDLTEFKSYVVYFFDTICASIPRGQEKFLLLVDFKSWGYSNCDIRAYLAAIEIMQNYYPERLGKALMINVPYLFMKAWKMLYPFIDNNTRAKFVFVNNKSLHETLRREIDETQLPEFLGGKTPLISLKDCARQPQSV</sequence>
<evidence type="ECO:0000313" key="2">
    <source>
        <dbReference type="EMBL" id="KAG2603096.1"/>
    </source>
</evidence>
<dbReference type="AlphaFoldDB" id="A0A8T0T411"/>
<dbReference type="PANTHER" id="PTHR46277:SF28">
    <property type="entry name" value="OS01G0926800 PROTEIN"/>
    <property type="match status" value="1"/>
</dbReference>
<dbReference type="InterPro" id="IPR011074">
    <property type="entry name" value="CRAL/TRIO_N_dom"/>
</dbReference>
<dbReference type="SUPFAM" id="SSF52087">
    <property type="entry name" value="CRAL/TRIO domain"/>
    <property type="match status" value="1"/>
</dbReference>
<dbReference type="OrthoDB" id="1434354at2759"/>
<dbReference type="Gene3D" id="3.40.525.10">
    <property type="entry name" value="CRAL-TRIO lipid binding domain"/>
    <property type="match status" value="1"/>
</dbReference>
<organism evidence="2 3">
    <name type="scientific">Panicum virgatum</name>
    <name type="common">Blackwell switchgrass</name>
    <dbReference type="NCBI Taxonomy" id="38727"/>
    <lineage>
        <taxon>Eukaryota</taxon>
        <taxon>Viridiplantae</taxon>
        <taxon>Streptophyta</taxon>
        <taxon>Embryophyta</taxon>
        <taxon>Tracheophyta</taxon>
        <taxon>Spermatophyta</taxon>
        <taxon>Magnoliopsida</taxon>
        <taxon>Liliopsida</taxon>
        <taxon>Poales</taxon>
        <taxon>Poaceae</taxon>
        <taxon>PACMAD clade</taxon>
        <taxon>Panicoideae</taxon>
        <taxon>Panicodae</taxon>
        <taxon>Paniceae</taxon>
        <taxon>Panicinae</taxon>
        <taxon>Panicum</taxon>
        <taxon>Panicum sect. Hiantes</taxon>
    </lineage>
</organism>
<dbReference type="EMBL" id="CM029045">
    <property type="protein sequence ID" value="KAG2603096.1"/>
    <property type="molecule type" value="Genomic_DNA"/>
</dbReference>
<dbReference type="Pfam" id="PF00650">
    <property type="entry name" value="CRAL_TRIO"/>
    <property type="match status" value="1"/>
</dbReference>
<reference evidence="2" key="1">
    <citation type="submission" date="2020-05" db="EMBL/GenBank/DDBJ databases">
        <title>WGS assembly of Panicum virgatum.</title>
        <authorList>
            <person name="Lovell J.T."/>
            <person name="Jenkins J."/>
            <person name="Shu S."/>
            <person name="Juenger T.E."/>
            <person name="Schmutz J."/>
        </authorList>
    </citation>
    <scope>NUCLEOTIDE SEQUENCE</scope>
    <source>
        <strain evidence="2">AP13</strain>
    </source>
</reference>
<name>A0A8T0T411_PANVG</name>
<dbReference type="CDD" id="cd00170">
    <property type="entry name" value="SEC14"/>
    <property type="match status" value="1"/>
</dbReference>
<proteinExistence type="predicted"/>
<dbReference type="InterPro" id="IPR036273">
    <property type="entry name" value="CRAL/TRIO_N_dom_sf"/>
</dbReference>
<dbReference type="SMART" id="SM00516">
    <property type="entry name" value="SEC14"/>
    <property type="match status" value="1"/>
</dbReference>